<evidence type="ECO:0000313" key="2">
    <source>
        <dbReference type="Proteomes" id="UP001642260"/>
    </source>
</evidence>
<comment type="caution">
    <text evidence="1">The sequence shown here is derived from an EMBL/GenBank/DDBJ whole genome shotgun (WGS) entry which is preliminary data.</text>
</comment>
<dbReference type="AlphaFoldDB" id="A0ABC8KSF6"/>
<gene>
    <name evidence="1" type="ORF">ERUC_LOCUS27639</name>
</gene>
<keyword evidence="2" id="KW-1185">Reference proteome</keyword>
<proteinExistence type="predicted"/>
<name>A0ABC8KSF6_ERUVS</name>
<evidence type="ECO:0000313" key="1">
    <source>
        <dbReference type="EMBL" id="CAH8361883.1"/>
    </source>
</evidence>
<reference evidence="1 2" key="1">
    <citation type="submission" date="2022-03" db="EMBL/GenBank/DDBJ databases">
        <authorList>
            <person name="Macdonald S."/>
            <person name="Ahmed S."/>
            <person name="Newling K."/>
        </authorList>
    </citation>
    <scope>NUCLEOTIDE SEQUENCE [LARGE SCALE GENOMIC DNA]</scope>
</reference>
<dbReference type="EMBL" id="CAKOAT010319487">
    <property type="protein sequence ID" value="CAH8361883.1"/>
    <property type="molecule type" value="Genomic_DNA"/>
</dbReference>
<accession>A0ABC8KSF6</accession>
<sequence length="154" mass="18001">MGIVVVPLFPDVELQQWISWMENYFDREGLTDFEKLPMAHGFIVDEAERYIDSLKPMNSWKEMKETLLLKFGADDDLEKMRLKPLLNGDMWKRPDLQSHSHVVPVVESTLKVPYLNLEQNENDSQLGYQERNAEVDQHVELPIFVGVNPESWIV</sequence>
<organism evidence="1 2">
    <name type="scientific">Eruca vesicaria subsp. sativa</name>
    <name type="common">Garden rocket</name>
    <name type="synonym">Eruca sativa</name>
    <dbReference type="NCBI Taxonomy" id="29727"/>
    <lineage>
        <taxon>Eukaryota</taxon>
        <taxon>Viridiplantae</taxon>
        <taxon>Streptophyta</taxon>
        <taxon>Embryophyta</taxon>
        <taxon>Tracheophyta</taxon>
        <taxon>Spermatophyta</taxon>
        <taxon>Magnoliopsida</taxon>
        <taxon>eudicotyledons</taxon>
        <taxon>Gunneridae</taxon>
        <taxon>Pentapetalae</taxon>
        <taxon>rosids</taxon>
        <taxon>malvids</taxon>
        <taxon>Brassicales</taxon>
        <taxon>Brassicaceae</taxon>
        <taxon>Brassiceae</taxon>
        <taxon>Eruca</taxon>
    </lineage>
</organism>
<dbReference type="Proteomes" id="UP001642260">
    <property type="component" value="Unassembled WGS sequence"/>
</dbReference>
<protein>
    <submittedName>
        <fullName evidence="1">Uncharacterized protein</fullName>
    </submittedName>
</protein>